<sequence>MPAHLHTLACMGQQR</sequence>
<evidence type="ECO:0000313" key="1">
    <source>
        <dbReference type="EMBL" id="JAD26706.1"/>
    </source>
</evidence>
<reference evidence="1" key="2">
    <citation type="journal article" date="2015" name="Data Brief">
        <title>Shoot transcriptome of the giant reed, Arundo donax.</title>
        <authorList>
            <person name="Barrero R.A."/>
            <person name="Guerrero F.D."/>
            <person name="Moolhuijzen P."/>
            <person name="Goolsby J.A."/>
            <person name="Tidwell J."/>
            <person name="Bellgard S.E."/>
            <person name="Bellgard M.I."/>
        </authorList>
    </citation>
    <scope>NUCLEOTIDE SEQUENCE</scope>
    <source>
        <tissue evidence="1">Shoot tissue taken approximately 20 cm above the soil surface</tissue>
    </source>
</reference>
<accession>A0A0A8YKJ5</accession>
<reference evidence="1" key="1">
    <citation type="submission" date="2014-09" db="EMBL/GenBank/DDBJ databases">
        <authorList>
            <person name="Magalhaes I.L.F."/>
            <person name="Oliveira U."/>
            <person name="Santos F.R."/>
            <person name="Vidigal T.H.D.A."/>
            <person name="Brescovit A.D."/>
            <person name="Santos A.J."/>
        </authorList>
    </citation>
    <scope>NUCLEOTIDE SEQUENCE</scope>
    <source>
        <tissue evidence="1">Shoot tissue taken approximately 20 cm above the soil surface</tissue>
    </source>
</reference>
<dbReference type="EMBL" id="GBRH01271189">
    <property type="protein sequence ID" value="JAD26706.1"/>
    <property type="molecule type" value="Transcribed_RNA"/>
</dbReference>
<name>A0A0A8YKJ5_ARUDO</name>
<organism evidence="1">
    <name type="scientific">Arundo donax</name>
    <name type="common">Giant reed</name>
    <name type="synonym">Donax arundinaceus</name>
    <dbReference type="NCBI Taxonomy" id="35708"/>
    <lineage>
        <taxon>Eukaryota</taxon>
        <taxon>Viridiplantae</taxon>
        <taxon>Streptophyta</taxon>
        <taxon>Embryophyta</taxon>
        <taxon>Tracheophyta</taxon>
        <taxon>Spermatophyta</taxon>
        <taxon>Magnoliopsida</taxon>
        <taxon>Liliopsida</taxon>
        <taxon>Poales</taxon>
        <taxon>Poaceae</taxon>
        <taxon>PACMAD clade</taxon>
        <taxon>Arundinoideae</taxon>
        <taxon>Arundineae</taxon>
        <taxon>Arundo</taxon>
    </lineage>
</organism>
<proteinExistence type="predicted"/>
<protein>
    <submittedName>
        <fullName evidence="1">Uncharacterized protein</fullName>
    </submittedName>
</protein>